<dbReference type="PANTHER" id="PTHR12247:SF104">
    <property type="entry name" value="POLYCOMB PROTEIN SFMBT"/>
    <property type="match status" value="1"/>
</dbReference>
<feature type="region of interest" description="Disordered" evidence="3">
    <location>
        <begin position="1"/>
        <end position="26"/>
    </location>
</feature>
<dbReference type="InterPro" id="IPR004092">
    <property type="entry name" value="Mbt"/>
</dbReference>
<dbReference type="AlphaFoldDB" id="A0A816ZR44"/>
<accession>A0A816ZR44</accession>
<protein>
    <recommendedName>
        <fullName evidence="6">MBT domain-containing protein 1</fullName>
    </recommendedName>
</protein>
<feature type="repeat" description="MBT" evidence="2">
    <location>
        <begin position="382"/>
        <end position="480"/>
    </location>
</feature>
<dbReference type="InterPro" id="IPR050548">
    <property type="entry name" value="PcG_chromatin_remod_factors"/>
</dbReference>
<dbReference type="CDD" id="cd20098">
    <property type="entry name" value="MBT_dSfmbt-like_rpt2"/>
    <property type="match status" value="1"/>
</dbReference>
<dbReference type="GO" id="GO:0045892">
    <property type="term" value="P:negative regulation of DNA-templated transcription"/>
    <property type="evidence" value="ECO:0007669"/>
    <property type="project" value="TreeGrafter"/>
</dbReference>
<dbReference type="CDD" id="cd20100">
    <property type="entry name" value="MBT_dSfmbt-like_rpt4"/>
    <property type="match status" value="1"/>
</dbReference>
<evidence type="ECO:0000256" key="1">
    <source>
        <dbReference type="ARBA" id="ARBA00022737"/>
    </source>
</evidence>
<evidence type="ECO:0000256" key="3">
    <source>
        <dbReference type="SAM" id="MobiDB-lite"/>
    </source>
</evidence>
<gene>
    <name evidence="4" type="ORF">MBJ925_LOCUS36707</name>
</gene>
<feature type="repeat" description="MBT" evidence="2">
    <location>
        <begin position="269"/>
        <end position="375"/>
    </location>
</feature>
<comment type="caution">
    <text evidence="4">The sequence shown here is derived from an EMBL/GenBank/DDBJ whole genome shotgun (WGS) entry which is preliminary data.</text>
</comment>
<dbReference type="GO" id="GO:0003682">
    <property type="term" value="F:chromatin binding"/>
    <property type="evidence" value="ECO:0007669"/>
    <property type="project" value="TreeGrafter"/>
</dbReference>
<dbReference type="Proteomes" id="UP000663824">
    <property type="component" value="Unassembled WGS sequence"/>
</dbReference>
<keyword evidence="1" id="KW-0677">Repeat</keyword>
<dbReference type="SUPFAM" id="SSF63748">
    <property type="entry name" value="Tudor/PWWP/MBT"/>
    <property type="match status" value="4"/>
</dbReference>
<dbReference type="Pfam" id="PF02820">
    <property type="entry name" value="MBT"/>
    <property type="match status" value="4"/>
</dbReference>
<organism evidence="4 5">
    <name type="scientific">Rotaria magnacalcarata</name>
    <dbReference type="NCBI Taxonomy" id="392030"/>
    <lineage>
        <taxon>Eukaryota</taxon>
        <taxon>Metazoa</taxon>
        <taxon>Spiralia</taxon>
        <taxon>Gnathifera</taxon>
        <taxon>Rotifera</taxon>
        <taxon>Eurotatoria</taxon>
        <taxon>Bdelloidea</taxon>
        <taxon>Philodinida</taxon>
        <taxon>Philodinidae</taxon>
        <taxon>Rotaria</taxon>
    </lineage>
</organism>
<feature type="compositionally biased region" description="Polar residues" evidence="3">
    <location>
        <begin position="15"/>
        <end position="26"/>
    </location>
</feature>
<dbReference type="PROSITE" id="PS51079">
    <property type="entry name" value="MBT"/>
    <property type="match status" value="4"/>
</dbReference>
<reference evidence="4" key="1">
    <citation type="submission" date="2021-02" db="EMBL/GenBank/DDBJ databases">
        <authorList>
            <person name="Nowell W R."/>
        </authorList>
    </citation>
    <scope>NUCLEOTIDE SEQUENCE</scope>
</reference>
<evidence type="ECO:0000313" key="5">
    <source>
        <dbReference type="Proteomes" id="UP000663824"/>
    </source>
</evidence>
<evidence type="ECO:0000256" key="2">
    <source>
        <dbReference type="PROSITE-ProRule" id="PRU00459"/>
    </source>
</evidence>
<feature type="repeat" description="MBT" evidence="2">
    <location>
        <begin position="165"/>
        <end position="264"/>
    </location>
</feature>
<dbReference type="GO" id="GO:0042393">
    <property type="term" value="F:histone binding"/>
    <property type="evidence" value="ECO:0007669"/>
    <property type="project" value="TreeGrafter"/>
</dbReference>
<dbReference type="EMBL" id="CAJNRE010020310">
    <property type="protein sequence ID" value="CAF2227492.1"/>
    <property type="molecule type" value="Genomic_DNA"/>
</dbReference>
<sequence>MATVSDETVSVPPSLASNNISPSQQSSRLNGATFIAIPTASADAIASFIWGSYLKTTGAHGAPVGVFRHAPLQDMWGQLTAGMKVEVINTDCSHGPNDTKEKVFWFAYIVRVEGYLALLRYEGCDDDSSMDFWCNLCNKDVHCVGWCGQNGIKLAPPRSIEHRQTDWKTFLVNKLVGAKTLPESFRQKIQLSLRCPFKKSMIVEVIDKFRVSQMRVGKISEVIGGRLKINYENIPGEHFWVHHASELIHPVSWSHVTGHEIEATQEYHNDVVKLIETNSYSASIATPDLFRKIPKISPDDDQFQEGQKLEAVDPLDMSRICPATIGKVLKNGYFMLSIDGSLAEDGSDWFCYHSSSRLIFPINFCEINKIPLSPPLDYQGEFEWEKYLRETNSVYAPREVFQIIKEKTTNPFSIGMKIEAVDMMAPHLVCVATIAQVADSLIRVHFDGWSDDFEQWIDCQSTNIYPIGWCELVGYKLEPPKQPEQENTETTKRSSKKSNNRKSNKRKRLT</sequence>
<dbReference type="Gene3D" id="2.30.30.140">
    <property type="match status" value="4"/>
</dbReference>
<proteinExistence type="predicted"/>
<name>A0A816ZR44_9BILA</name>
<evidence type="ECO:0000313" key="4">
    <source>
        <dbReference type="EMBL" id="CAF2227492.1"/>
    </source>
</evidence>
<feature type="region of interest" description="Disordered" evidence="3">
    <location>
        <begin position="479"/>
        <end position="510"/>
    </location>
</feature>
<feature type="repeat" description="MBT" evidence="2">
    <location>
        <begin position="48"/>
        <end position="157"/>
    </location>
</feature>
<feature type="compositionally biased region" description="Basic residues" evidence="3">
    <location>
        <begin position="493"/>
        <end position="510"/>
    </location>
</feature>
<evidence type="ECO:0008006" key="6">
    <source>
        <dbReference type="Google" id="ProtNLM"/>
    </source>
</evidence>
<dbReference type="SMART" id="SM00561">
    <property type="entry name" value="MBT"/>
    <property type="match status" value="4"/>
</dbReference>
<dbReference type="PANTHER" id="PTHR12247">
    <property type="entry name" value="POLYCOMB GROUP PROTEIN"/>
    <property type="match status" value="1"/>
</dbReference>
<feature type="compositionally biased region" description="Basic and acidic residues" evidence="3">
    <location>
        <begin position="479"/>
        <end position="492"/>
    </location>
</feature>
<dbReference type="GO" id="GO:0005634">
    <property type="term" value="C:nucleus"/>
    <property type="evidence" value="ECO:0007669"/>
    <property type="project" value="InterPro"/>
</dbReference>